<dbReference type="NCBIfam" id="NF040606">
    <property type="entry name" value="CytoC_perox"/>
    <property type="match status" value="1"/>
</dbReference>
<gene>
    <name evidence="1" type="ORF">MNBD_GAMMA11-3207</name>
</gene>
<protein>
    <recommendedName>
        <fullName evidence="2">Cytochrome c domain-containing protein</fullName>
    </recommendedName>
</protein>
<dbReference type="GO" id="GO:0009055">
    <property type="term" value="F:electron transfer activity"/>
    <property type="evidence" value="ECO:0007669"/>
    <property type="project" value="InterPro"/>
</dbReference>
<dbReference type="Gene3D" id="1.10.760.10">
    <property type="entry name" value="Cytochrome c-like domain"/>
    <property type="match status" value="1"/>
</dbReference>
<accession>A0A3B0XEC4</accession>
<dbReference type="PANTHER" id="PTHR30600:SF9">
    <property type="entry name" value="BLR7738 PROTEIN"/>
    <property type="match status" value="1"/>
</dbReference>
<dbReference type="PANTHER" id="PTHR30600">
    <property type="entry name" value="CYTOCHROME C PEROXIDASE-RELATED"/>
    <property type="match status" value="1"/>
</dbReference>
<reference evidence="1" key="1">
    <citation type="submission" date="2018-06" db="EMBL/GenBank/DDBJ databases">
        <authorList>
            <person name="Zhirakovskaya E."/>
        </authorList>
    </citation>
    <scope>NUCLEOTIDE SEQUENCE</scope>
</reference>
<evidence type="ECO:0000313" key="1">
    <source>
        <dbReference type="EMBL" id="VAW62950.1"/>
    </source>
</evidence>
<dbReference type="PROSITE" id="PS51257">
    <property type="entry name" value="PROKAR_LIPOPROTEIN"/>
    <property type="match status" value="1"/>
</dbReference>
<dbReference type="InterPro" id="IPR036909">
    <property type="entry name" value="Cyt_c-like_dom_sf"/>
</dbReference>
<dbReference type="EMBL" id="UOFG01000184">
    <property type="protein sequence ID" value="VAW62950.1"/>
    <property type="molecule type" value="Genomic_DNA"/>
</dbReference>
<dbReference type="Pfam" id="PF21419">
    <property type="entry name" value="RoxA-like_Cyt-c"/>
    <property type="match status" value="1"/>
</dbReference>
<name>A0A3B0XEC4_9ZZZZ</name>
<dbReference type="AlphaFoldDB" id="A0A3B0XEC4"/>
<organism evidence="1">
    <name type="scientific">hydrothermal vent metagenome</name>
    <dbReference type="NCBI Taxonomy" id="652676"/>
    <lineage>
        <taxon>unclassified sequences</taxon>
        <taxon>metagenomes</taxon>
        <taxon>ecological metagenomes</taxon>
    </lineage>
</organism>
<proteinExistence type="predicted"/>
<dbReference type="InterPro" id="IPR047758">
    <property type="entry name" value="CytoC_perox"/>
</dbReference>
<evidence type="ECO:0008006" key="2">
    <source>
        <dbReference type="Google" id="ProtNLM"/>
    </source>
</evidence>
<dbReference type="InterPro" id="IPR051395">
    <property type="entry name" value="Cytochrome_c_Peroxidase/MauG"/>
</dbReference>
<dbReference type="SUPFAM" id="SSF46626">
    <property type="entry name" value="Cytochrome c"/>
    <property type="match status" value="1"/>
</dbReference>
<dbReference type="GO" id="GO:0004130">
    <property type="term" value="F:cytochrome-c peroxidase activity"/>
    <property type="evidence" value="ECO:0007669"/>
    <property type="project" value="TreeGrafter"/>
</dbReference>
<dbReference type="GO" id="GO:0020037">
    <property type="term" value="F:heme binding"/>
    <property type="evidence" value="ECO:0007669"/>
    <property type="project" value="InterPro"/>
</dbReference>
<sequence length="659" mass="74241">MKKESKITLILIITSFFGCSELPTIEPSDDVVWLEQGWSTEDRQKFHHMSQGTMTIPVPYEWFAALEQPGFTLFGSKGLIIENGYLSRLGFIAGDVSPYNQAGLPVGFSVDYNVVNPKISKTPFNAIGLTCAACHTGQMRVSNPDGSKITSVRYDGGPAMTDLSQLTTTLALALIETYLGESKFERFSSRVLGTANTDENRKNLRHDLRHTLSSQVNGILKPAEIQSTGSHVKDVYDMKEHSFKGYVEIIKELVKGRKKETKEGFTRLDALNRIGNTVFATDTENYENVATINAPVSYPYIWNTSWFLWVQYDASIMGPMIRNAGEAMGVAAYVKLDENDANNFKSSVKVNNLYWMETLLGGKIPPTEKRKFGGLQHPEWNENVFGKIDVDKHVRGAKLYAELCQGCHLPPMGSDKFWSKAYWTKPDNDNRSYLDLPIVDLNYIGTDPEQALILMNRKVDTQGIGFNTEVYLEDMKWFENSGVYYGAQTSYCKPVTIKDGKAESFALSLGAAVQEVNNYWYKAHNISKQQQVEMNGHRKNCLRAPYAYKARPLNGVWATAPFLHNGSVPDIYALLSPVSERPTKFYLGNLDYDTQKMGYKQVKEDGYFELDTRIKGNSNAGHEFSDSKQKGVIGRSLSEEERYQIIEYLKDIRVVDNAL</sequence>